<dbReference type="Proteomes" id="UP000245119">
    <property type="component" value="Linkage Group LG10"/>
</dbReference>
<evidence type="ECO:0000313" key="3">
    <source>
        <dbReference type="Proteomes" id="UP000245119"/>
    </source>
</evidence>
<reference evidence="2 3" key="1">
    <citation type="submission" date="2018-04" db="EMBL/GenBank/DDBJ databases">
        <title>The genome of golden apple snail Pomacea canaliculata provides insight into stress tolerance and invasive adaptation.</title>
        <authorList>
            <person name="Liu C."/>
            <person name="Liu B."/>
            <person name="Ren Y."/>
            <person name="Zhang Y."/>
            <person name="Wang H."/>
            <person name="Li S."/>
            <person name="Jiang F."/>
            <person name="Yin L."/>
            <person name="Zhang G."/>
            <person name="Qian W."/>
            <person name="Fan W."/>
        </authorList>
    </citation>
    <scope>NUCLEOTIDE SEQUENCE [LARGE SCALE GENOMIC DNA]</scope>
    <source>
        <strain evidence="2">SZHN2017</strain>
        <tissue evidence="2">Muscle</tissue>
    </source>
</reference>
<feature type="region of interest" description="Disordered" evidence="1">
    <location>
        <begin position="123"/>
        <end position="144"/>
    </location>
</feature>
<dbReference type="AlphaFoldDB" id="A0A2T7NQ35"/>
<accession>A0A2T7NQ35</accession>
<feature type="compositionally biased region" description="Basic and acidic residues" evidence="1">
    <location>
        <begin position="134"/>
        <end position="144"/>
    </location>
</feature>
<protein>
    <submittedName>
        <fullName evidence="2">Uncharacterized protein</fullName>
    </submittedName>
</protein>
<evidence type="ECO:0000313" key="2">
    <source>
        <dbReference type="EMBL" id="PVD23284.1"/>
    </source>
</evidence>
<keyword evidence="3" id="KW-1185">Reference proteome</keyword>
<dbReference type="EMBL" id="PZQS01000010">
    <property type="protein sequence ID" value="PVD23284.1"/>
    <property type="molecule type" value="Genomic_DNA"/>
</dbReference>
<proteinExistence type="predicted"/>
<comment type="caution">
    <text evidence="2">The sequence shown here is derived from an EMBL/GenBank/DDBJ whole genome shotgun (WGS) entry which is preliminary data.</text>
</comment>
<organism evidence="2 3">
    <name type="scientific">Pomacea canaliculata</name>
    <name type="common">Golden apple snail</name>
    <dbReference type="NCBI Taxonomy" id="400727"/>
    <lineage>
        <taxon>Eukaryota</taxon>
        <taxon>Metazoa</taxon>
        <taxon>Spiralia</taxon>
        <taxon>Lophotrochozoa</taxon>
        <taxon>Mollusca</taxon>
        <taxon>Gastropoda</taxon>
        <taxon>Caenogastropoda</taxon>
        <taxon>Architaenioglossa</taxon>
        <taxon>Ampullarioidea</taxon>
        <taxon>Ampullariidae</taxon>
        <taxon>Pomacea</taxon>
    </lineage>
</organism>
<sequence>MSCGLGGVAHFLSFWFSELSRHSTHSILGQQLAQLGITGDGITKPFYVLRVYFMSHHNCVCQRCRMTKVMTVDSPEQSEGFVTCPPVHVHSISTQSAVSVIVRVSYVSHSLLCRAHCLDRTKSQTPDLQTSHPITERQPGDTHG</sequence>
<feature type="compositionally biased region" description="Polar residues" evidence="1">
    <location>
        <begin position="123"/>
        <end position="133"/>
    </location>
</feature>
<name>A0A2T7NQ35_POMCA</name>
<gene>
    <name evidence="2" type="ORF">C0Q70_16550</name>
</gene>
<evidence type="ECO:0000256" key="1">
    <source>
        <dbReference type="SAM" id="MobiDB-lite"/>
    </source>
</evidence>